<dbReference type="EMBL" id="JBAWSX010000002">
    <property type="protein sequence ID" value="MEI4800949.1"/>
    <property type="molecule type" value="Genomic_DNA"/>
</dbReference>
<evidence type="ECO:0000313" key="1">
    <source>
        <dbReference type="EMBL" id="MEI4800949.1"/>
    </source>
</evidence>
<keyword evidence="2" id="KW-1185">Reference proteome</keyword>
<proteinExistence type="predicted"/>
<dbReference type="Proteomes" id="UP001372526">
    <property type="component" value="Unassembled WGS sequence"/>
</dbReference>
<accession>A0ABU8FE45</accession>
<evidence type="ECO:0008006" key="3">
    <source>
        <dbReference type="Google" id="ProtNLM"/>
    </source>
</evidence>
<comment type="caution">
    <text evidence="1">The sequence shown here is derived from an EMBL/GenBank/DDBJ whole genome shotgun (WGS) entry which is preliminary data.</text>
</comment>
<protein>
    <recommendedName>
        <fullName evidence="3">DUF3992 domain-containing protein</fullName>
    </recommendedName>
</protein>
<sequence length="80" mass="8518">MACTKENVCFDICLTITITPGSETEVVVDCADACGTSPTIEVKADGSVVITLPLTACFSITLNDDFSVNSELTGLFFRVY</sequence>
<reference evidence="1 2" key="1">
    <citation type="submission" date="2024-01" db="EMBL/GenBank/DDBJ databases">
        <title>Seven novel Bacillus-like species.</title>
        <authorList>
            <person name="Liu G."/>
        </authorList>
    </citation>
    <scope>NUCLEOTIDE SEQUENCE [LARGE SCALE GENOMIC DNA]</scope>
    <source>
        <strain evidence="1 2">FJAT-51639</strain>
    </source>
</reference>
<gene>
    <name evidence="1" type="ORF">WAZ07_06340</name>
</gene>
<dbReference type="RefSeq" id="WP_336471821.1">
    <property type="nucleotide sequence ID" value="NZ_JBAWSX010000002.1"/>
</dbReference>
<evidence type="ECO:0000313" key="2">
    <source>
        <dbReference type="Proteomes" id="UP001372526"/>
    </source>
</evidence>
<organism evidence="1 2">
    <name type="scientific">Bacillus bruguierae</name>
    <dbReference type="NCBI Taxonomy" id="3127667"/>
    <lineage>
        <taxon>Bacteria</taxon>
        <taxon>Bacillati</taxon>
        <taxon>Bacillota</taxon>
        <taxon>Bacilli</taxon>
        <taxon>Bacillales</taxon>
        <taxon>Bacillaceae</taxon>
        <taxon>Bacillus</taxon>
    </lineage>
</organism>
<name>A0ABU8FE45_9BACI</name>